<dbReference type="InterPro" id="IPR001478">
    <property type="entry name" value="PDZ"/>
</dbReference>
<evidence type="ECO:0000256" key="2">
    <source>
        <dbReference type="ARBA" id="ARBA00022443"/>
    </source>
</evidence>
<feature type="compositionally biased region" description="Low complexity" evidence="3">
    <location>
        <begin position="312"/>
        <end position="337"/>
    </location>
</feature>
<dbReference type="InterPro" id="IPR020590">
    <property type="entry name" value="Guanylate_kinase_CS"/>
</dbReference>
<feature type="domain" description="Guanylate kinase-like" evidence="5">
    <location>
        <begin position="591"/>
        <end position="780"/>
    </location>
</feature>
<dbReference type="Pfam" id="PF15383">
    <property type="entry name" value="TMEM237"/>
    <property type="match status" value="2"/>
</dbReference>
<keyword evidence="4" id="KW-0472">Membrane</keyword>
<dbReference type="InterPro" id="IPR014775">
    <property type="entry name" value="L27_C"/>
</dbReference>
<dbReference type="Gene3D" id="2.30.30.40">
    <property type="entry name" value="SH3 Domains"/>
    <property type="match status" value="1"/>
</dbReference>
<dbReference type="InterPro" id="IPR036034">
    <property type="entry name" value="PDZ_sf"/>
</dbReference>
<feature type="transmembrane region" description="Helical" evidence="4">
    <location>
        <begin position="1101"/>
        <end position="1120"/>
    </location>
</feature>
<comment type="similarity">
    <text evidence="1">Belongs to the MAGUK family.</text>
</comment>
<evidence type="ECO:0000256" key="3">
    <source>
        <dbReference type="SAM" id="MobiDB-lite"/>
    </source>
</evidence>
<dbReference type="SMART" id="SM00072">
    <property type="entry name" value="GuKc"/>
    <property type="match status" value="1"/>
</dbReference>
<dbReference type="InterPro" id="IPR027417">
    <property type="entry name" value="P-loop_NTPase"/>
</dbReference>
<evidence type="ECO:0000256" key="1">
    <source>
        <dbReference type="ARBA" id="ARBA00007014"/>
    </source>
</evidence>
<feature type="compositionally biased region" description="Polar residues" evidence="3">
    <location>
        <begin position="338"/>
        <end position="351"/>
    </location>
</feature>
<feature type="region of interest" description="Disordered" evidence="3">
    <location>
        <begin position="813"/>
        <end position="901"/>
    </location>
</feature>
<feature type="compositionally biased region" description="Low complexity" evidence="3">
    <location>
        <begin position="588"/>
        <end position="599"/>
    </location>
</feature>
<feature type="region of interest" description="Disordered" evidence="3">
    <location>
        <begin position="115"/>
        <end position="164"/>
    </location>
</feature>
<organism evidence="8 9">
    <name type="scientific">Dissostichus mawsoni</name>
    <name type="common">Antarctic cod</name>
    <dbReference type="NCBI Taxonomy" id="36200"/>
    <lineage>
        <taxon>Eukaryota</taxon>
        <taxon>Metazoa</taxon>
        <taxon>Chordata</taxon>
        <taxon>Craniata</taxon>
        <taxon>Vertebrata</taxon>
        <taxon>Euteleostomi</taxon>
        <taxon>Actinopterygii</taxon>
        <taxon>Neopterygii</taxon>
        <taxon>Teleostei</taxon>
        <taxon>Neoteleostei</taxon>
        <taxon>Acanthomorphata</taxon>
        <taxon>Eupercaria</taxon>
        <taxon>Perciformes</taxon>
        <taxon>Notothenioidei</taxon>
        <taxon>Nototheniidae</taxon>
        <taxon>Dissostichus</taxon>
    </lineage>
</organism>
<dbReference type="InterPro" id="IPR008144">
    <property type="entry name" value="Guanylate_kin-like_dom"/>
</dbReference>
<evidence type="ECO:0000313" key="9">
    <source>
        <dbReference type="Proteomes" id="UP000518266"/>
    </source>
</evidence>
<dbReference type="AlphaFoldDB" id="A0A7J5Z8I6"/>
<feature type="compositionally biased region" description="Polar residues" evidence="3">
    <location>
        <begin position="1"/>
        <end position="14"/>
    </location>
</feature>
<keyword evidence="2" id="KW-0728">SH3 domain</keyword>
<feature type="domain" description="L27" evidence="7">
    <location>
        <begin position="50"/>
        <end position="112"/>
    </location>
</feature>
<dbReference type="PROSITE" id="PS50052">
    <property type="entry name" value="GUANYLATE_KINASE_2"/>
    <property type="match status" value="1"/>
</dbReference>
<keyword evidence="4" id="KW-0812">Transmembrane</keyword>
<feature type="region of interest" description="Disordered" evidence="3">
    <location>
        <begin position="579"/>
        <end position="600"/>
    </location>
</feature>
<dbReference type="Gene3D" id="1.10.287.650">
    <property type="entry name" value="L27 domain"/>
    <property type="match status" value="1"/>
</dbReference>
<dbReference type="SUPFAM" id="SSF50156">
    <property type="entry name" value="PDZ domain-like"/>
    <property type="match status" value="1"/>
</dbReference>
<dbReference type="Gene3D" id="2.30.42.10">
    <property type="match status" value="1"/>
</dbReference>
<dbReference type="FunFam" id="3.30.63.10:FF:000002">
    <property type="entry name" value="Guanylate kinase 1"/>
    <property type="match status" value="1"/>
</dbReference>
<evidence type="ECO:0000259" key="7">
    <source>
        <dbReference type="PROSITE" id="PS51022"/>
    </source>
</evidence>
<dbReference type="InterPro" id="IPR029409">
    <property type="entry name" value="TMEM237"/>
</dbReference>
<evidence type="ECO:0000313" key="8">
    <source>
        <dbReference type="EMBL" id="KAF3857461.1"/>
    </source>
</evidence>
<evidence type="ECO:0000259" key="6">
    <source>
        <dbReference type="PROSITE" id="PS50106"/>
    </source>
</evidence>
<dbReference type="PROSITE" id="PS00856">
    <property type="entry name" value="GUANYLATE_KINASE_1"/>
    <property type="match status" value="1"/>
</dbReference>
<dbReference type="Proteomes" id="UP000518266">
    <property type="component" value="Unassembled WGS sequence"/>
</dbReference>
<feature type="transmembrane region" description="Helical" evidence="4">
    <location>
        <begin position="1026"/>
        <end position="1049"/>
    </location>
</feature>
<proteinExistence type="inferred from homology"/>
<keyword evidence="4" id="KW-1133">Transmembrane helix</keyword>
<feature type="compositionally biased region" description="Basic and acidic residues" evidence="3">
    <location>
        <begin position="836"/>
        <end position="854"/>
    </location>
</feature>
<dbReference type="PANTHER" id="PTHR23122">
    <property type="entry name" value="MEMBRANE-ASSOCIATED GUANYLATE KINASE MAGUK"/>
    <property type="match status" value="1"/>
</dbReference>
<feature type="region of interest" description="Disordered" evidence="3">
    <location>
        <begin position="1"/>
        <end position="28"/>
    </location>
</feature>
<evidence type="ECO:0000256" key="4">
    <source>
        <dbReference type="SAM" id="Phobius"/>
    </source>
</evidence>
<feature type="domain" description="PDZ" evidence="6">
    <location>
        <begin position="375"/>
        <end position="439"/>
    </location>
</feature>
<feature type="transmembrane region" description="Helical" evidence="4">
    <location>
        <begin position="1132"/>
        <end position="1153"/>
    </location>
</feature>
<dbReference type="SMART" id="SM00569">
    <property type="entry name" value="L27"/>
    <property type="match status" value="1"/>
</dbReference>
<dbReference type="SUPFAM" id="SSF50044">
    <property type="entry name" value="SH3-domain"/>
    <property type="match status" value="1"/>
</dbReference>
<dbReference type="Pfam" id="PF00625">
    <property type="entry name" value="Guanylate_kin"/>
    <property type="match status" value="1"/>
</dbReference>
<dbReference type="Gene3D" id="3.40.50.300">
    <property type="entry name" value="P-loop containing nucleotide triphosphate hydrolases"/>
    <property type="match status" value="1"/>
</dbReference>
<keyword evidence="9" id="KW-1185">Reference proteome</keyword>
<dbReference type="OrthoDB" id="439127at2759"/>
<dbReference type="InterPro" id="IPR004172">
    <property type="entry name" value="L27_dom"/>
</dbReference>
<gene>
    <name evidence="8" type="ORF">F7725_009320</name>
</gene>
<feature type="region of interest" description="Disordered" evidence="3">
    <location>
        <begin position="294"/>
        <end position="395"/>
    </location>
</feature>
<dbReference type="InterPro" id="IPR050716">
    <property type="entry name" value="MAGUK"/>
</dbReference>
<feature type="transmembrane region" description="Helical" evidence="4">
    <location>
        <begin position="1173"/>
        <end position="1194"/>
    </location>
</feature>
<sequence>GSSNGAKRGNTYTPGLSGPRKQAAGGCGSKVGGPVTMRQAVEAQVLNPHCELGEHGLRQILTDVIEEVRKSVNQDIDGAEILHSLKAPWLLSLIKALLSAHDTVAQKDYEPVLPPMPTSCRRKRRPPGPSACEEQTASGELHNQSLLNPGWTVGMKKESPPTARRWTLSPPCLTVPSYANADHYLHPGLPPRLRGQTPRIRTAPPSPLCPRRLVNLPRVPPPVELAKQESLDELRTTVQLAACSMESSTKDIKMLGEKMAAATERMSETVQDNSQALVLLSQVVDRLQTLLVPPQDSPKKVRAQHPSLTHQSRFPSLPSSSSSSSSLSSFLEAPSPSQGTSGLSVSCSGSPRPNLKSAHSPQKKKMQQASKKPLTNGLQEEDKRTPPTGATIKRNENTGEFFIARVIHGGLLHAGDRIVEVNGFPVDGMEPEQVIQVVQVRAQGTIVFKVVPITERQVHNQTMLYVRAMADYSPEHDPSIPCADAGMSFKKGDILEVPLFKPFNVFYSMLPEVSTVEEEEDIDDKCVEADIRYRLFFILLLLSDGEMSEELREEEDDFSSSTDLGVACVCVGGGVTAPPSRPAPPAAPTAAAAPSAARPSGVGVNELRRRLIEINTKIFQGAVPHTSRAPREYEESGREYHFISREIFDNMIQNNRFLEYGEYKGSLYGTSVESVREVLNSGKICVMDIEPNAIPAVRTHELKAYIIYVKPPPHERLKETRRGAHITTNYYVNRPFKDEDFQEIEESARKIETQFCQFFDHVIVNDELQDSCVQMLTAVRKAQDEPQWVPASWIRPTSTERGPESSLLFHRLEAPAQKRRKKKVKKETNGVDDIDDHGMAMGRRESKNEEHLTFDETTDAAPQRRRKRKKAPTIDLDDDQADLVNRDAADQTTDGEEVGKKSMKKKKSKVVESPFPDEFDVEEDDIISDTPPPIFQYPLFAAPQGQSQPVGKVFVERNRDDAAACGTLKDILMCRVCSCFRAVPGCRALRLEEGEHPDGEHEDFNVQPLCSTRDVSLRVHSGFRVFGLYCHGFLAGYALWNMVVVYMLAGQQLTALSNLLQQYHSLAYPAQSLLYLLLAVSTVAAFDRVNLAKGSVALQEFITLNPVALASFCESTLFTISNCHMASSHTLCSLFPAVYFSALILSLSQQMTSDRINLYPDFNTTLWIGAPDSAPWVTVNLVVALLVGLAWVFIATRPETDYTHDYLDAMRIEPPKQEDKSEMTA</sequence>
<dbReference type="SUPFAM" id="SSF52540">
    <property type="entry name" value="P-loop containing nucleoside triphosphate hydrolases"/>
    <property type="match status" value="1"/>
</dbReference>
<evidence type="ECO:0000259" key="5">
    <source>
        <dbReference type="PROSITE" id="PS50052"/>
    </source>
</evidence>
<dbReference type="PROSITE" id="PS50106">
    <property type="entry name" value="PDZ"/>
    <property type="match status" value="1"/>
</dbReference>
<dbReference type="InterPro" id="IPR036028">
    <property type="entry name" value="SH3-like_dom_sf"/>
</dbReference>
<reference evidence="8 9" key="1">
    <citation type="submission" date="2020-03" db="EMBL/GenBank/DDBJ databases">
        <title>Dissostichus mawsoni Genome sequencing and assembly.</title>
        <authorList>
            <person name="Park H."/>
        </authorList>
    </citation>
    <scope>NUCLEOTIDE SEQUENCE [LARGE SCALE GENOMIC DNA]</scope>
    <source>
        <strain evidence="8">DM0001</strain>
        <tissue evidence="8">Muscle</tissue>
    </source>
</reference>
<comment type="caution">
    <text evidence="8">The sequence shown here is derived from an EMBL/GenBank/DDBJ whole genome shotgun (WGS) entry which is preliminary data.</text>
</comment>
<feature type="compositionally biased region" description="Polar residues" evidence="3">
    <location>
        <begin position="133"/>
        <end position="147"/>
    </location>
</feature>
<feature type="transmembrane region" description="Helical" evidence="4">
    <location>
        <begin position="1070"/>
        <end position="1089"/>
    </location>
</feature>
<dbReference type="InterPro" id="IPR008145">
    <property type="entry name" value="GK/Ca_channel_bsu"/>
</dbReference>
<dbReference type="Pfam" id="PF02828">
    <property type="entry name" value="L27"/>
    <property type="match status" value="1"/>
</dbReference>
<dbReference type="PROSITE" id="PS51022">
    <property type="entry name" value="L27"/>
    <property type="match status" value="1"/>
</dbReference>
<name>A0A7J5Z8I6_DISMA</name>
<accession>A0A7J5Z8I6</accession>
<dbReference type="EMBL" id="JAAKFY010000005">
    <property type="protein sequence ID" value="KAF3857461.1"/>
    <property type="molecule type" value="Genomic_DNA"/>
</dbReference>
<evidence type="ECO:0008006" key="10">
    <source>
        <dbReference type="Google" id="ProtNLM"/>
    </source>
</evidence>
<dbReference type="Pfam" id="PF00595">
    <property type="entry name" value="PDZ"/>
    <property type="match status" value="1"/>
</dbReference>
<feature type="non-terminal residue" evidence="8">
    <location>
        <position position="1225"/>
    </location>
</feature>
<dbReference type="CDD" id="cd00071">
    <property type="entry name" value="GMPK"/>
    <property type="match status" value="1"/>
</dbReference>
<protein>
    <recommendedName>
        <fullName evidence="10">Guanylate kinase-like domain-containing protein</fullName>
    </recommendedName>
</protein>